<reference evidence="1 2" key="1">
    <citation type="submission" date="2023-02" db="EMBL/GenBank/DDBJ databases">
        <title>Genome sequence of Lacticaseibacillus sp. KACC 23028.</title>
        <authorList>
            <person name="Kim S."/>
            <person name="Heo J."/>
            <person name="Kwon S.-W."/>
        </authorList>
    </citation>
    <scope>NUCLEOTIDE SEQUENCE [LARGE SCALE GENOMIC DNA]</scope>
    <source>
        <strain evidence="1 2">KACC 23028</strain>
    </source>
</reference>
<organism evidence="1 2">
    <name type="scientific">Lacticaseibacillus pabuli</name>
    <dbReference type="NCBI Taxonomy" id="3025672"/>
    <lineage>
        <taxon>Bacteria</taxon>
        <taxon>Bacillati</taxon>
        <taxon>Bacillota</taxon>
        <taxon>Bacilli</taxon>
        <taxon>Lactobacillales</taxon>
        <taxon>Lactobacillaceae</taxon>
        <taxon>Lacticaseibacillus</taxon>
    </lineage>
</organism>
<evidence type="ECO:0000313" key="2">
    <source>
        <dbReference type="Proteomes" id="UP001220377"/>
    </source>
</evidence>
<name>A0ABY7WPD3_9LACO</name>
<dbReference type="Pfam" id="PF00300">
    <property type="entry name" value="His_Phos_1"/>
    <property type="match status" value="1"/>
</dbReference>
<gene>
    <name evidence="1" type="ORF">PQ472_06855</name>
</gene>
<dbReference type="RefSeq" id="WP_274258569.1">
    <property type="nucleotide sequence ID" value="NZ_CP117884.1"/>
</dbReference>
<dbReference type="CDD" id="cd07067">
    <property type="entry name" value="HP_PGM_like"/>
    <property type="match status" value="1"/>
</dbReference>
<accession>A0ABY7WPD3</accession>
<dbReference type="SMART" id="SM00855">
    <property type="entry name" value="PGAM"/>
    <property type="match status" value="1"/>
</dbReference>
<evidence type="ECO:0000313" key="1">
    <source>
        <dbReference type="EMBL" id="WDF81649.1"/>
    </source>
</evidence>
<dbReference type="PANTHER" id="PTHR48100">
    <property type="entry name" value="BROAD-SPECIFICITY PHOSPHATASE YOR283W-RELATED"/>
    <property type="match status" value="1"/>
</dbReference>
<protein>
    <submittedName>
        <fullName evidence="1">Histidine phosphatase family protein</fullName>
    </submittedName>
</protein>
<dbReference type="InterPro" id="IPR050275">
    <property type="entry name" value="PGM_Phosphatase"/>
</dbReference>
<dbReference type="InterPro" id="IPR013078">
    <property type="entry name" value="His_Pase_superF_clade-1"/>
</dbReference>
<sequence>MTRLYFVRHGKTEWNLEGRYQGAAGDSPLLPESYVQIAALAKYLNEKGLRFSHAYVSPLKRTRTTALTLLGELQQKVPLTVMPALREFNLGLMEGQTFTAVEKKFPDELYAFRHAPADYDPRRLHGESFPQLLERMVPPVREVVAGDYSGEANILMIGHGASLAALIQHLVGTPIADLRKDGGLTNSSLTVLEMNEDRLPYHLVKWNDTHFLPGKRSATDTI</sequence>
<dbReference type="EMBL" id="CP117884">
    <property type="protein sequence ID" value="WDF81649.1"/>
    <property type="molecule type" value="Genomic_DNA"/>
</dbReference>
<keyword evidence="2" id="KW-1185">Reference proteome</keyword>
<dbReference type="Proteomes" id="UP001220377">
    <property type="component" value="Chromosome"/>
</dbReference>
<dbReference type="PANTHER" id="PTHR48100:SF1">
    <property type="entry name" value="HISTIDINE PHOSPHATASE FAMILY PROTEIN-RELATED"/>
    <property type="match status" value="1"/>
</dbReference>
<dbReference type="InterPro" id="IPR029033">
    <property type="entry name" value="His_PPase_superfam"/>
</dbReference>
<dbReference type="Gene3D" id="3.40.50.1240">
    <property type="entry name" value="Phosphoglycerate mutase-like"/>
    <property type="match status" value="1"/>
</dbReference>
<dbReference type="SUPFAM" id="SSF53254">
    <property type="entry name" value="Phosphoglycerate mutase-like"/>
    <property type="match status" value="1"/>
</dbReference>
<proteinExistence type="predicted"/>